<evidence type="ECO:0000313" key="2">
    <source>
        <dbReference type="Proteomes" id="UP001275084"/>
    </source>
</evidence>
<reference evidence="1" key="1">
    <citation type="journal article" date="2023" name="Mol. Phylogenet. Evol.">
        <title>Genome-scale phylogeny and comparative genomics of the fungal order Sordariales.</title>
        <authorList>
            <person name="Hensen N."/>
            <person name="Bonometti L."/>
            <person name="Westerberg I."/>
            <person name="Brannstrom I.O."/>
            <person name="Guillou S."/>
            <person name="Cros-Aarteil S."/>
            <person name="Calhoun S."/>
            <person name="Haridas S."/>
            <person name="Kuo A."/>
            <person name="Mondo S."/>
            <person name="Pangilinan J."/>
            <person name="Riley R."/>
            <person name="LaButti K."/>
            <person name="Andreopoulos B."/>
            <person name="Lipzen A."/>
            <person name="Chen C."/>
            <person name="Yan M."/>
            <person name="Daum C."/>
            <person name="Ng V."/>
            <person name="Clum A."/>
            <person name="Steindorff A."/>
            <person name="Ohm R.A."/>
            <person name="Martin F."/>
            <person name="Silar P."/>
            <person name="Natvig D.O."/>
            <person name="Lalanne C."/>
            <person name="Gautier V."/>
            <person name="Ament-Velasquez S.L."/>
            <person name="Kruys A."/>
            <person name="Hutchinson M.I."/>
            <person name="Powell A.J."/>
            <person name="Barry K."/>
            <person name="Miller A.N."/>
            <person name="Grigoriev I.V."/>
            <person name="Debuchy R."/>
            <person name="Gladieux P."/>
            <person name="Hiltunen Thoren M."/>
            <person name="Johannesson H."/>
        </authorList>
    </citation>
    <scope>NUCLEOTIDE SEQUENCE</scope>
    <source>
        <strain evidence="1">CBS 955.72</strain>
    </source>
</reference>
<dbReference type="Proteomes" id="UP001275084">
    <property type="component" value="Unassembled WGS sequence"/>
</dbReference>
<keyword evidence="2" id="KW-1185">Reference proteome</keyword>
<accession>A0AAJ0MED5</accession>
<name>A0AAJ0MED5_9PEZI</name>
<evidence type="ECO:0000313" key="1">
    <source>
        <dbReference type="EMBL" id="KAK3353378.1"/>
    </source>
</evidence>
<sequence length="135" mass="14654">MPPLPTATVVTSSLTVGLLAMEVISAGSAFASFWQSRKANRTALDNRRGDRAIAVANIKRAEGAAQEDHQRQDQAAEQAALAYDIALQANVIARERNKLLRQGVAVLKTMEQRMRRIGPLGIPGPQVPQVTQRDV</sequence>
<reference evidence="1" key="2">
    <citation type="submission" date="2023-06" db="EMBL/GenBank/DDBJ databases">
        <authorList>
            <consortium name="Lawrence Berkeley National Laboratory"/>
            <person name="Haridas S."/>
            <person name="Hensen N."/>
            <person name="Bonometti L."/>
            <person name="Westerberg I."/>
            <person name="Brannstrom I.O."/>
            <person name="Guillou S."/>
            <person name="Cros-Aarteil S."/>
            <person name="Calhoun S."/>
            <person name="Kuo A."/>
            <person name="Mondo S."/>
            <person name="Pangilinan J."/>
            <person name="Riley R."/>
            <person name="Labutti K."/>
            <person name="Andreopoulos B."/>
            <person name="Lipzen A."/>
            <person name="Chen C."/>
            <person name="Yanf M."/>
            <person name="Daum C."/>
            <person name="Ng V."/>
            <person name="Clum A."/>
            <person name="Steindorff A."/>
            <person name="Ohm R."/>
            <person name="Martin F."/>
            <person name="Silar P."/>
            <person name="Natvig D."/>
            <person name="Lalanne C."/>
            <person name="Gautier V."/>
            <person name="Ament-Velasquez S.L."/>
            <person name="Kruys A."/>
            <person name="Hutchinson M.I."/>
            <person name="Powell A.J."/>
            <person name="Barry K."/>
            <person name="Miller A.N."/>
            <person name="Grigoriev I.V."/>
            <person name="Debuchy R."/>
            <person name="Gladieux P."/>
            <person name="Thoren M.H."/>
            <person name="Johannesson H."/>
        </authorList>
    </citation>
    <scope>NUCLEOTIDE SEQUENCE</scope>
    <source>
        <strain evidence="1">CBS 955.72</strain>
    </source>
</reference>
<protein>
    <submittedName>
        <fullName evidence="1">Uncharacterized protein</fullName>
    </submittedName>
</protein>
<dbReference type="EMBL" id="JAUIQD010000004">
    <property type="protein sequence ID" value="KAK3353378.1"/>
    <property type="molecule type" value="Genomic_DNA"/>
</dbReference>
<dbReference type="AlphaFoldDB" id="A0AAJ0MED5"/>
<comment type="caution">
    <text evidence="1">The sequence shown here is derived from an EMBL/GenBank/DDBJ whole genome shotgun (WGS) entry which is preliminary data.</text>
</comment>
<gene>
    <name evidence="1" type="ORF">B0T25DRAFT_607650</name>
</gene>
<organism evidence="1 2">
    <name type="scientific">Lasiosphaeria hispida</name>
    <dbReference type="NCBI Taxonomy" id="260671"/>
    <lineage>
        <taxon>Eukaryota</taxon>
        <taxon>Fungi</taxon>
        <taxon>Dikarya</taxon>
        <taxon>Ascomycota</taxon>
        <taxon>Pezizomycotina</taxon>
        <taxon>Sordariomycetes</taxon>
        <taxon>Sordariomycetidae</taxon>
        <taxon>Sordariales</taxon>
        <taxon>Lasiosphaeriaceae</taxon>
        <taxon>Lasiosphaeria</taxon>
    </lineage>
</organism>
<proteinExistence type="predicted"/>